<proteinExistence type="predicted"/>
<evidence type="ECO:0000313" key="2">
    <source>
        <dbReference type="WBParaSite" id="nRc.2.0.1.t12154-RA"/>
    </source>
</evidence>
<keyword evidence="1" id="KW-1185">Reference proteome</keyword>
<dbReference type="InterPro" id="IPR029327">
    <property type="entry name" value="HAUS4"/>
</dbReference>
<dbReference type="AlphaFoldDB" id="A0A915ID84"/>
<dbReference type="WBParaSite" id="nRc.2.0.1.t12154-RA">
    <property type="protein sequence ID" value="nRc.2.0.1.t12154-RA"/>
    <property type="gene ID" value="nRc.2.0.1.g12154"/>
</dbReference>
<dbReference type="GO" id="GO:0051225">
    <property type="term" value="P:spindle assembly"/>
    <property type="evidence" value="ECO:0007669"/>
    <property type="project" value="InterPro"/>
</dbReference>
<evidence type="ECO:0000313" key="1">
    <source>
        <dbReference type="Proteomes" id="UP000887565"/>
    </source>
</evidence>
<sequence>MILQRLTQNIFSEECGLQLATKDQIAALLANQELSLCERPIEKFFSSIIQTDEKFTTEYQKYLCDSLSVVKSTLNGVLELRSVDLNWRKVNDLIDENVALKEKIIDGASVLEFKINAYLKNLLDYLESSKNHFQVIVSGRDKEQYEFFKIWFGVKSMALLLKTKDSRILLIHLAFRDMAKNLALIFAHKFHFRLMLAKLNESTFTSYTIKSLNEIRNRRKCEISNLNGRIAEVKSRLKSYATLSGSTFDDLIDSYGKLTKDIEDKRWALREFSLSNDRSKVIGFDHEANSMH</sequence>
<dbReference type="GO" id="GO:0070652">
    <property type="term" value="C:HAUS complex"/>
    <property type="evidence" value="ECO:0007669"/>
    <property type="project" value="InterPro"/>
</dbReference>
<dbReference type="Pfam" id="PF14735">
    <property type="entry name" value="HAUS4"/>
    <property type="match status" value="1"/>
</dbReference>
<accession>A0A915ID84</accession>
<dbReference type="Proteomes" id="UP000887565">
    <property type="component" value="Unplaced"/>
</dbReference>
<reference evidence="2" key="1">
    <citation type="submission" date="2022-11" db="UniProtKB">
        <authorList>
            <consortium name="WormBaseParasite"/>
        </authorList>
    </citation>
    <scope>IDENTIFICATION</scope>
</reference>
<protein>
    <submittedName>
        <fullName evidence="2">Uncharacterized protein</fullName>
    </submittedName>
</protein>
<organism evidence="1 2">
    <name type="scientific">Romanomermis culicivorax</name>
    <name type="common">Nematode worm</name>
    <dbReference type="NCBI Taxonomy" id="13658"/>
    <lineage>
        <taxon>Eukaryota</taxon>
        <taxon>Metazoa</taxon>
        <taxon>Ecdysozoa</taxon>
        <taxon>Nematoda</taxon>
        <taxon>Enoplea</taxon>
        <taxon>Dorylaimia</taxon>
        <taxon>Mermithida</taxon>
        <taxon>Mermithoidea</taxon>
        <taxon>Mermithidae</taxon>
        <taxon>Romanomermis</taxon>
    </lineage>
</organism>
<name>A0A915ID84_ROMCU</name>